<name>A0A1F6NFL8_9BACT</name>
<dbReference type="STRING" id="1798697.A2373_04635"/>
<dbReference type="PRINTS" id="PR00502">
    <property type="entry name" value="NUDIXFAMILY"/>
</dbReference>
<reference evidence="5 6" key="1">
    <citation type="journal article" date="2016" name="Nat. Commun.">
        <title>Thousands of microbial genomes shed light on interconnected biogeochemical processes in an aquifer system.</title>
        <authorList>
            <person name="Anantharaman K."/>
            <person name="Brown C.T."/>
            <person name="Hug L.A."/>
            <person name="Sharon I."/>
            <person name="Castelle C.J."/>
            <person name="Probst A.J."/>
            <person name="Thomas B.C."/>
            <person name="Singh A."/>
            <person name="Wilkins M.J."/>
            <person name="Karaoz U."/>
            <person name="Brodie E.L."/>
            <person name="Williams K.H."/>
            <person name="Hubbard S.S."/>
            <person name="Banfield J.F."/>
        </authorList>
    </citation>
    <scope>NUCLEOTIDE SEQUENCE [LARGE SCALE GENOMIC DNA]</scope>
</reference>
<dbReference type="SUPFAM" id="SSF55811">
    <property type="entry name" value="Nudix"/>
    <property type="match status" value="1"/>
</dbReference>
<dbReference type="InterPro" id="IPR020084">
    <property type="entry name" value="NUDIX_hydrolase_CS"/>
</dbReference>
<protein>
    <recommendedName>
        <fullName evidence="4">Nudix hydrolase domain-containing protein</fullName>
    </recommendedName>
</protein>
<evidence type="ECO:0000313" key="6">
    <source>
        <dbReference type="Proteomes" id="UP000176300"/>
    </source>
</evidence>
<dbReference type="InterPro" id="IPR020476">
    <property type="entry name" value="Nudix_hydrolase"/>
</dbReference>
<feature type="domain" description="Nudix hydrolase" evidence="4">
    <location>
        <begin position="1"/>
        <end position="135"/>
    </location>
</feature>
<dbReference type="PROSITE" id="PS51462">
    <property type="entry name" value="NUDIX"/>
    <property type="match status" value="1"/>
</dbReference>
<evidence type="ECO:0000256" key="3">
    <source>
        <dbReference type="RuleBase" id="RU003476"/>
    </source>
</evidence>
<dbReference type="EMBL" id="MFQS01000034">
    <property type="protein sequence ID" value="OGH82672.1"/>
    <property type="molecule type" value="Genomic_DNA"/>
</dbReference>
<proteinExistence type="inferred from homology"/>
<dbReference type="Proteomes" id="UP000176300">
    <property type="component" value="Unassembled WGS sequence"/>
</dbReference>
<evidence type="ECO:0000313" key="5">
    <source>
        <dbReference type="EMBL" id="OGH82672.1"/>
    </source>
</evidence>
<accession>A0A1F6NFL8</accession>
<dbReference type="InterPro" id="IPR000086">
    <property type="entry name" value="NUDIX_hydrolase_dom"/>
</dbReference>
<dbReference type="Pfam" id="PF00293">
    <property type="entry name" value="NUDIX"/>
    <property type="match status" value="1"/>
</dbReference>
<evidence type="ECO:0000256" key="1">
    <source>
        <dbReference type="ARBA" id="ARBA00001946"/>
    </source>
</evidence>
<dbReference type="GO" id="GO:0016787">
    <property type="term" value="F:hydrolase activity"/>
    <property type="evidence" value="ECO:0007669"/>
    <property type="project" value="UniProtKB-KW"/>
</dbReference>
<evidence type="ECO:0000259" key="4">
    <source>
        <dbReference type="PROSITE" id="PS51462"/>
    </source>
</evidence>
<dbReference type="PROSITE" id="PS00893">
    <property type="entry name" value="NUDIX_BOX"/>
    <property type="match status" value="1"/>
</dbReference>
<dbReference type="PANTHER" id="PTHR43046">
    <property type="entry name" value="GDP-MANNOSE MANNOSYL HYDROLASE"/>
    <property type="match status" value="1"/>
</dbReference>
<dbReference type="PANTHER" id="PTHR43046:SF14">
    <property type="entry name" value="MUTT_NUDIX FAMILY PROTEIN"/>
    <property type="match status" value="1"/>
</dbReference>
<comment type="caution">
    <text evidence="5">The sequence shown here is derived from an EMBL/GenBank/DDBJ whole genome shotgun (WGS) entry which is preliminary data.</text>
</comment>
<evidence type="ECO:0000256" key="2">
    <source>
        <dbReference type="ARBA" id="ARBA00022801"/>
    </source>
</evidence>
<organism evidence="5 6">
    <name type="scientific">Candidatus Magasanikbacteria bacterium RIFOXYB1_FULL_40_15</name>
    <dbReference type="NCBI Taxonomy" id="1798697"/>
    <lineage>
        <taxon>Bacteria</taxon>
        <taxon>Candidatus Magasanikiibacteriota</taxon>
    </lineage>
</organism>
<gene>
    <name evidence="5" type="ORF">A2373_04635</name>
</gene>
<dbReference type="Gene3D" id="3.90.79.10">
    <property type="entry name" value="Nucleoside Triphosphate Pyrophosphohydrolase"/>
    <property type="match status" value="1"/>
</dbReference>
<dbReference type="AlphaFoldDB" id="A0A1F6NFL8"/>
<keyword evidence="2 3" id="KW-0378">Hydrolase</keyword>
<sequence length="137" mass="15864">MRKIARAIIIRDNKLLVLKRVKNNETYWVFPGGGVEEGENDREALEREMTEETGFEVKAGEHFANYHFLVSYMDADEDFYLAEITGGIEGAGHGPEYEHVNEYEGTHEVDWIELSKLEEADLRPEEVKNKLIDFLEK</sequence>
<dbReference type="InterPro" id="IPR015797">
    <property type="entry name" value="NUDIX_hydrolase-like_dom_sf"/>
</dbReference>
<comment type="similarity">
    <text evidence="3">Belongs to the Nudix hydrolase family.</text>
</comment>
<comment type="cofactor">
    <cofactor evidence="1">
        <name>Mg(2+)</name>
        <dbReference type="ChEBI" id="CHEBI:18420"/>
    </cofactor>
</comment>